<dbReference type="AlphaFoldDB" id="A0A0B1Q358"/>
<gene>
    <name evidence="2" type="ORF">LA66_09720</name>
</gene>
<evidence type="ECO:0000313" key="3">
    <source>
        <dbReference type="Proteomes" id="UP000030826"/>
    </source>
</evidence>
<dbReference type="STRING" id="370622.LA66_09720"/>
<comment type="caution">
    <text evidence="2">The sequence shown here is derived from an EMBL/GenBank/DDBJ whole genome shotgun (WGS) entry which is preliminary data.</text>
</comment>
<dbReference type="EMBL" id="JRFJ01000002">
    <property type="protein sequence ID" value="KHJ54834.1"/>
    <property type="molecule type" value="Genomic_DNA"/>
</dbReference>
<organism evidence="2 3">
    <name type="scientific">Aureimonas altamirensis</name>
    <dbReference type="NCBI Taxonomy" id="370622"/>
    <lineage>
        <taxon>Bacteria</taxon>
        <taxon>Pseudomonadati</taxon>
        <taxon>Pseudomonadota</taxon>
        <taxon>Alphaproteobacteria</taxon>
        <taxon>Hyphomicrobiales</taxon>
        <taxon>Aurantimonadaceae</taxon>
        <taxon>Aureimonas</taxon>
    </lineage>
</organism>
<accession>A0A0B1Q358</accession>
<name>A0A0B1Q358_9HYPH</name>
<protein>
    <submittedName>
        <fullName evidence="2">Uncharacterized protein</fullName>
    </submittedName>
</protein>
<feature type="region of interest" description="Disordered" evidence="1">
    <location>
        <begin position="1"/>
        <end position="24"/>
    </location>
</feature>
<evidence type="ECO:0000313" key="2">
    <source>
        <dbReference type="EMBL" id="KHJ54834.1"/>
    </source>
</evidence>
<evidence type="ECO:0000256" key="1">
    <source>
        <dbReference type="SAM" id="MobiDB-lite"/>
    </source>
</evidence>
<dbReference type="Proteomes" id="UP000030826">
    <property type="component" value="Unassembled WGS sequence"/>
</dbReference>
<sequence length="76" mass="8042">MEATMSGKAFEEGKKDHGRGLPRTACAYEPGTPEFTAWNEGWGEAMSVAAYVSAPAVGGSHKKHEPEPAARLLGIL</sequence>
<feature type="compositionally biased region" description="Basic and acidic residues" evidence="1">
    <location>
        <begin position="9"/>
        <end position="19"/>
    </location>
</feature>
<proteinExistence type="predicted"/>
<reference evidence="2 3" key="1">
    <citation type="submission" date="2014-09" db="EMBL/GenBank/DDBJ databases">
        <title>Isolation and characterization of Aurantimonas altamirensis ON-56566 from clinical sample following a dog bite.</title>
        <authorList>
            <person name="Eshaghi A."/>
            <person name="Li A."/>
            <person name="Shahinas D."/>
            <person name="Bahn P."/>
            <person name="Kus J.V."/>
            <person name="Patel S.N."/>
        </authorList>
    </citation>
    <scope>NUCLEOTIDE SEQUENCE [LARGE SCALE GENOMIC DNA]</scope>
    <source>
        <strain evidence="2 3">ON-56566</strain>
    </source>
</reference>